<evidence type="ECO:0000313" key="1">
    <source>
        <dbReference type="EMBL" id="KKN41050.1"/>
    </source>
</evidence>
<proteinExistence type="predicted"/>
<feature type="non-terminal residue" evidence="1">
    <location>
        <position position="182"/>
    </location>
</feature>
<accession>A0A0F9QAQ5</accession>
<reference evidence="1" key="1">
    <citation type="journal article" date="2015" name="Nature">
        <title>Complex archaea that bridge the gap between prokaryotes and eukaryotes.</title>
        <authorList>
            <person name="Spang A."/>
            <person name="Saw J.H."/>
            <person name="Jorgensen S.L."/>
            <person name="Zaremba-Niedzwiedzka K."/>
            <person name="Martijn J."/>
            <person name="Lind A.E."/>
            <person name="van Eijk R."/>
            <person name="Schleper C."/>
            <person name="Guy L."/>
            <person name="Ettema T.J."/>
        </authorList>
    </citation>
    <scope>NUCLEOTIDE SEQUENCE</scope>
</reference>
<dbReference type="AlphaFoldDB" id="A0A0F9QAQ5"/>
<sequence>MQYDSTGFSQEAFEKLTQTTSFELDKLAAKWKNFKVSVGEAFAPTATLVLNTLIDTAETMKTIIALVPDMGDAVADAMKSMNIPMSDLVRTLDALERVGLIKGKEGVFTPLKMGAEGKLVPRAEETSKLIFEGKQTGRQLPSLEKRRLASESFREFTEDEKQRRLFEIHQTRIRSRKRQGKT</sequence>
<comment type="caution">
    <text evidence="1">The sequence shown here is derived from an EMBL/GenBank/DDBJ whole genome shotgun (WGS) entry which is preliminary data.</text>
</comment>
<organism evidence="1">
    <name type="scientific">marine sediment metagenome</name>
    <dbReference type="NCBI Taxonomy" id="412755"/>
    <lineage>
        <taxon>unclassified sequences</taxon>
        <taxon>metagenomes</taxon>
        <taxon>ecological metagenomes</taxon>
    </lineage>
</organism>
<gene>
    <name evidence="1" type="ORF">LCGC14_0727000</name>
</gene>
<protein>
    <submittedName>
        <fullName evidence="1">Uncharacterized protein</fullName>
    </submittedName>
</protein>
<name>A0A0F9QAQ5_9ZZZZ</name>
<dbReference type="EMBL" id="LAZR01001670">
    <property type="protein sequence ID" value="KKN41050.1"/>
    <property type="molecule type" value="Genomic_DNA"/>
</dbReference>